<dbReference type="Gene3D" id="2.40.50.580">
    <property type="match status" value="1"/>
</dbReference>
<organism evidence="5 6">
    <name type="scientific">Clostridium cadaveris</name>
    <dbReference type="NCBI Taxonomy" id="1529"/>
    <lineage>
        <taxon>Bacteria</taxon>
        <taxon>Bacillati</taxon>
        <taxon>Bacillota</taxon>
        <taxon>Clostridia</taxon>
        <taxon>Eubacteriales</taxon>
        <taxon>Clostridiaceae</taxon>
        <taxon>Clostridium</taxon>
    </lineage>
</organism>
<feature type="domain" description="SfsA N-terminal OB" evidence="3">
    <location>
        <begin position="13"/>
        <end position="78"/>
    </location>
</feature>
<comment type="similarity">
    <text evidence="1">Belongs to the SfsA family.</text>
</comment>
<evidence type="ECO:0000256" key="1">
    <source>
        <dbReference type="HAMAP-Rule" id="MF_00095"/>
    </source>
</evidence>
<dbReference type="GO" id="GO:0003677">
    <property type="term" value="F:DNA binding"/>
    <property type="evidence" value="ECO:0007669"/>
    <property type="project" value="InterPro"/>
</dbReference>
<dbReference type="Gene3D" id="3.40.1350.60">
    <property type="match status" value="1"/>
</dbReference>
<evidence type="ECO:0000313" key="6">
    <source>
        <dbReference type="Proteomes" id="UP000182135"/>
    </source>
</evidence>
<evidence type="ECO:0000313" key="7">
    <source>
        <dbReference type="Proteomes" id="UP000246114"/>
    </source>
</evidence>
<dbReference type="Proteomes" id="UP000182135">
    <property type="component" value="Unassembled WGS sequence"/>
</dbReference>
<dbReference type="EMBL" id="QAMZ01000054">
    <property type="protein sequence ID" value="PWL51690.1"/>
    <property type="molecule type" value="Genomic_DNA"/>
</dbReference>
<dbReference type="EMBL" id="FOOE01000036">
    <property type="protein sequence ID" value="SFG23569.1"/>
    <property type="molecule type" value="Genomic_DNA"/>
</dbReference>
<protein>
    <recommendedName>
        <fullName evidence="1">Sugar fermentation stimulation protein homolog</fullName>
    </recommendedName>
</protein>
<dbReference type="InterPro" id="IPR041465">
    <property type="entry name" value="SfsA_N"/>
</dbReference>
<dbReference type="PANTHER" id="PTHR30545:SF2">
    <property type="entry name" value="SUGAR FERMENTATION STIMULATION PROTEIN A"/>
    <property type="match status" value="1"/>
</dbReference>
<dbReference type="HAMAP" id="MF_00095">
    <property type="entry name" value="SfsA"/>
    <property type="match status" value="1"/>
</dbReference>
<reference evidence="5 6" key="1">
    <citation type="submission" date="2016-10" db="EMBL/GenBank/DDBJ databases">
        <authorList>
            <person name="de Groot N.N."/>
        </authorList>
    </citation>
    <scope>NUCLEOTIDE SEQUENCE [LARGE SCALE GENOMIC DNA]</scope>
    <source>
        <strain evidence="5 6">NLAE-zl-G419</strain>
    </source>
</reference>
<dbReference type="Pfam" id="PF17746">
    <property type="entry name" value="SfsA_N"/>
    <property type="match status" value="1"/>
</dbReference>
<evidence type="ECO:0000313" key="5">
    <source>
        <dbReference type="EMBL" id="SFG23569.1"/>
    </source>
</evidence>
<dbReference type="GeneID" id="90543268"/>
<sequence length="240" mass="27829">MKIDKNVRTAKFVKRPNRFQGYVDIDGTEEMVHVPNTGRCREILKEGATVLIRAEDNPNRKTRYSLIAAYKGKRLINIDSQAPNKIAEEALKNEVIEDLKEYRDIRREKTFGNSRFDFKLCIERQDEDELIASPENEYYLEVKGVTLEDNRETRFPDAPTERGTKHLLELIEVKKSGRGAGVLFVIQMDDIDYFRPNDEMDPEFGKALRSAKENGVDIFAYCCKVEMNEIALYKRIPVKL</sequence>
<dbReference type="OrthoDB" id="9802365at2"/>
<gene>
    <name evidence="1" type="primary">sfsA</name>
    <name evidence="4" type="ORF">DBY38_13525</name>
    <name evidence="5" type="ORF">SAMN04487885_13625</name>
</gene>
<dbReference type="Pfam" id="PF03749">
    <property type="entry name" value="SfsA"/>
    <property type="match status" value="1"/>
</dbReference>
<dbReference type="STRING" id="1529.SAMN04487885_13625"/>
<dbReference type="PANTHER" id="PTHR30545">
    <property type="entry name" value="SUGAR FERMENTATION STIMULATION PROTEIN A"/>
    <property type="match status" value="1"/>
</dbReference>
<dbReference type="FunFam" id="2.40.50.580:FF:000002">
    <property type="entry name" value="Sugar fermentation stimulation protein homolog"/>
    <property type="match status" value="1"/>
</dbReference>
<dbReference type="eggNOG" id="COG1489">
    <property type="taxonomic scope" value="Bacteria"/>
</dbReference>
<keyword evidence="6" id="KW-1185">Reference proteome</keyword>
<evidence type="ECO:0000313" key="4">
    <source>
        <dbReference type="EMBL" id="PWL51690.1"/>
    </source>
</evidence>
<feature type="domain" description="Sugar fermentation stimulation protein C-terminal" evidence="2">
    <location>
        <begin position="81"/>
        <end position="228"/>
    </location>
</feature>
<accession>A0A1I2Q883</accession>
<dbReference type="NCBIfam" id="TIGR00230">
    <property type="entry name" value="sfsA"/>
    <property type="match status" value="1"/>
</dbReference>
<dbReference type="InterPro" id="IPR005224">
    <property type="entry name" value="SfsA"/>
</dbReference>
<reference evidence="4 7" key="2">
    <citation type="submission" date="2018-03" db="EMBL/GenBank/DDBJ databases">
        <title>The uncultured portion of the human microbiome is neutrally assembled.</title>
        <authorList>
            <person name="Jeraldo P."/>
            <person name="Boardman L."/>
            <person name="White B.A."/>
            <person name="Nelson H."/>
            <person name="Goldenfeld N."/>
            <person name="Chia N."/>
        </authorList>
    </citation>
    <scope>NUCLEOTIDE SEQUENCE [LARGE SCALE GENOMIC DNA]</scope>
    <source>
        <strain evidence="4">CIM:MAG 903</strain>
    </source>
</reference>
<dbReference type="RefSeq" id="WP_027639757.1">
    <property type="nucleotide sequence ID" value="NZ_BAAACD010000037.1"/>
</dbReference>
<dbReference type="CDD" id="cd22359">
    <property type="entry name" value="SfsA-like_bacterial"/>
    <property type="match status" value="1"/>
</dbReference>
<evidence type="ECO:0000259" key="2">
    <source>
        <dbReference type="Pfam" id="PF03749"/>
    </source>
</evidence>
<proteinExistence type="inferred from homology"/>
<dbReference type="InterPro" id="IPR040452">
    <property type="entry name" value="SfsA_C"/>
</dbReference>
<evidence type="ECO:0000259" key="3">
    <source>
        <dbReference type="Pfam" id="PF17746"/>
    </source>
</evidence>
<dbReference type="AlphaFoldDB" id="A0A1I2Q883"/>
<name>A0A1I2Q883_9CLOT</name>
<dbReference type="Proteomes" id="UP000246114">
    <property type="component" value="Unassembled WGS sequence"/>
</dbReference>